<protein>
    <submittedName>
        <fullName evidence="2">Sulfurtransferase TusA family protein</fullName>
    </submittedName>
</protein>
<dbReference type="SUPFAM" id="SSF64307">
    <property type="entry name" value="SirA-like"/>
    <property type="match status" value="1"/>
</dbReference>
<gene>
    <name evidence="2" type="ORF">GC250_06135</name>
</gene>
<proteinExistence type="predicted"/>
<dbReference type="Pfam" id="PF01206">
    <property type="entry name" value="TusA"/>
    <property type="match status" value="1"/>
</dbReference>
<dbReference type="Proteomes" id="UP000470772">
    <property type="component" value="Unassembled WGS sequence"/>
</dbReference>
<evidence type="ECO:0000313" key="3">
    <source>
        <dbReference type="Proteomes" id="UP000470772"/>
    </source>
</evidence>
<reference evidence="2 3" key="1">
    <citation type="submission" date="2019-10" db="EMBL/GenBank/DDBJ databases">
        <title>Sequencing and Assembly of Multiple Reported Metal-Biooxidizing Members of the Extremely Thermoacidophilic Archaeal Family Sulfolobaceae.</title>
        <authorList>
            <person name="Counts J.A."/>
            <person name="Kelly R.M."/>
        </authorList>
    </citation>
    <scope>NUCLEOTIDE SEQUENCE [LARGE SCALE GENOMIC DNA]</scope>
    <source>
        <strain evidence="2 3">DSM 6482</strain>
    </source>
</reference>
<dbReference type="Gene3D" id="3.30.110.40">
    <property type="entry name" value="TusA-like domain"/>
    <property type="match status" value="1"/>
</dbReference>
<sequence length="97" mass="11112">MMTLKEKIIRTVILMKVEVNLMGLCCSVPQLIVYSKLKKMKEGDLLDIIVEKGSSQEHDIMMVLQKFGFRTEVSEKDDCRRYLVHVGDLGEITSSFT</sequence>
<evidence type="ECO:0000259" key="1">
    <source>
        <dbReference type="Pfam" id="PF01206"/>
    </source>
</evidence>
<keyword evidence="2" id="KW-0808">Transferase</keyword>
<keyword evidence="3" id="KW-1185">Reference proteome</keyword>
<dbReference type="InterPro" id="IPR001455">
    <property type="entry name" value="TusA-like"/>
</dbReference>
<comment type="caution">
    <text evidence="2">The sequence shown here is derived from an EMBL/GenBank/DDBJ whole genome shotgun (WGS) entry which is preliminary data.</text>
</comment>
<dbReference type="AlphaFoldDB" id="A0A6A9QPA7"/>
<evidence type="ECO:0000313" key="2">
    <source>
        <dbReference type="EMBL" id="MUN29021.1"/>
    </source>
</evidence>
<feature type="domain" description="UPF0033" evidence="1">
    <location>
        <begin position="18"/>
        <end position="78"/>
    </location>
</feature>
<dbReference type="InterPro" id="IPR036868">
    <property type="entry name" value="TusA-like_sf"/>
</dbReference>
<dbReference type="GO" id="GO:0016740">
    <property type="term" value="F:transferase activity"/>
    <property type="evidence" value="ECO:0007669"/>
    <property type="project" value="UniProtKB-KW"/>
</dbReference>
<name>A0A6A9QPA7_SULME</name>
<dbReference type="EMBL" id="WGGD01000005">
    <property type="protein sequence ID" value="MUN29021.1"/>
    <property type="molecule type" value="Genomic_DNA"/>
</dbReference>
<organism evidence="2 3">
    <name type="scientific">Sulfuracidifex metallicus DSM 6482 = JCM 9184</name>
    <dbReference type="NCBI Taxonomy" id="523847"/>
    <lineage>
        <taxon>Archaea</taxon>
        <taxon>Thermoproteota</taxon>
        <taxon>Thermoprotei</taxon>
        <taxon>Sulfolobales</taxon>
        <taxon>Sulfolobaceae</taxon>
        <taxon>Sulfuracidifex</taxon>
    </lineage>
</organism>
<accession>A0A6A9QPA7</accession>